<dbReference type="PROSITE" id="PS51257">
    <property type="entry name" value="PROKAR_LIPOPROTEIN"/>
    <property type="match status" value="1"/>
</dbReference>
<dbReference type="Proteomes" id="UP001140562">
    <property type="component" value="Unassembled WGS sequence"/>
</dbReference>
<keyword evidence="1" id="KW-0812">Transmembrane</keyword>
<evidence type="ECO:0008006" key="4">
    <source>
        <dbReference type="Google" id="ProtNLM"/>
    </source>
</evidence>
<reference evidence="2" key="1">
    <citation type="submission" date="2022-10" db="EMBL/GenBank/DDBJ databases">
        <title>Tapping the CABI collections for fungal endophytes: first genome assemblies for Collariella, Neodidymelliopsis, Ascochyta clinopodiicola, Didymella pomorum, Didymosphaeria variabile, Neocosmospora piperis and Neocucurbitaria cava.</title>
        <authorList>
            <person name="Hill R."/>
        </authorList>
    </citation>
    <scope>NUCLEOTIDE SEQUENCE</scope>
    <source>
        <strain evidence="2">IMI 360193</strain>
    </source>
</reference>
<dbReference type="OrthoDB" id="3436860at2759"/>
<feature type="transmembrane region" description="Helical" evidence="1">
    <location>
        <begin position="93"/>
        <end position="126"/>
    </location>
</feature>
<dbReference type="EMBL" id="JAPEUV010000026">
    <property type="protein sequence ID" value="KAJ4338939.1"/>
    <property type="molecule type" value="Genomic_DNA"/>
</dbReference>
<evidence type="ECO:0000313" key="2">
    <source>
        <dbReference type="EMBL" id="KAJ4338939.1"/>
    </source>
</evidence>
<feature type="transmembrane region" description="Helical" evidence="1">
    <location>
        <begin position="20"/>
        <end position="38"/>
    </location>
</feature>
<feature type="transmembrane region" description="Helical" evidence="1">
    <location>
        <begin position="50"/>
        <end position="67"/>
    </location>
</feature>
<protein>
    <recommendedName>
        <fullName evidence="4">MARVEL domain-containing protein</fullName>
    </recommendedName>
</protein>
<evidence type="ECO:0000313" key="3">
    <source>
        <dbReference type="Proteomes" id="UP001140562"/>
    </source>
</evidence>
<keyword evidence="1" id="KW-0472">Membrane</keyword>
<sequence length="127" mass="13919">MKIIDNFYAAADRFNRTIHITQALLVLVAFIVGCALIANPSMPRSRSTTLILVYSIKSALFLLYQYLTTHAQRFTRWASLKANFILDTFDCLLWFTAFIISCMGGGRCGGSSCALVGVAATVALLLS</sequence>
<dbReference type="AlphaFoldDB" id="A0A9W9C1A8"/>
<keyword evidence="3" id="KW-1185">Reference proteome</keyword>
<organism evidence="2 3">
    <name type="scientific">Didymella glomerata</name>
    <dbReference type="NCBI Taxonomy" id="749621"/>
    <lineage>
        <taxon>Eukaryota</taxon>
        <taxon>Fungi</taxon>
        <taxon>Dikarya</taxon>
        <taxon>Ascomycota</taxon>
        <taxon>Pezizomycotina</taxon>
        <taxon>Dothideomycetes</taxon>
        <taxon>Pleosporomycetidae</taxon>
        <taxon>Pleosporales</taxon>
        <taxon>Pleosporineae</taxon>
        <taxon>Didymellaceae</taxon>
        <taxon>Didymella</taxon>
    </lineage>
</organism>
<proteinExistence type="predicted"/>
<comment type="caution">
    <text evidence="2">The sequence shown here is derived from an EMBL/GenBank/DDBJ whole genome shotgun (WGS) entry which is preliminary data.</text>
</comment>
<keyword evidence="1" id="KW-1133">Transmembrane helix</keyword>
<evidence type="ECO:0000256" key="1">
    <source>
        <dbReference type="SAM" id="Phobius"/>
    </source>
</evidence>
<name>A0A9W9C1A8_9PLEO</name>
<accession>A0A9W9C1A8</accession>
<gene>
    <name evidence="2" type="ORF">N0V87_003626</name>
</gene>